<accession>A0ABU3P5T6</accession>
<dbReference type="InterPro" id="IPR028098">
    <property type="entry name" value="Glyco_trans_4-like_N"/>
</dbReference>
<proteinExistence type="predicted"/>
<keyword evidence="3" id="KW-0328">Glycosyltransferase</keyword>
<feature type="domain" description="Glycosyltransferase subfamily 4-like N-terminal" evidence="2">
    <location>
        <begin position="19"/>
        <end position="158"/>
    </location>
</feature>
<gene>
    <name evidence="3" type="ORF">RQP53_01480</name>
</gene>
<dbReference type="CDD" id="cd03801">
    <property type="entry name" value="GT4_PimA-like"/>
    <property type="match status" value="1"/>
</dbReference>
<evidence type="ECO:0000313" key="3">
    <source>
        <dbReference type="EMBL" id="MDT8997940.1"/>
    </source>
</evidence>
<dbReference type="Proteomes" id="UP001246372">
    <property type="component" value="Unassembled WGS sequence"/>
</dbReference>
<dbReference type="RefSeq" id="WP_315648199.1">
    <property type="nucleotide sequence ID" value="NZ_JAVXZY010000001.1"/>
</dbReference>
<dbReference type="InterPro" id="IPR001296">
    <property type="entry name" value="Glyco_trans_1"/>
</dbReference>
<keyword evidence="3" id="KW-0808">Transferase</keyword>
<dbReference type="EMBL" id="JAVXZY010000001">
    <property type="protein sequence ID" value="MDT8997940.1"/>
    <property type="molecule type" value="Genomic_DNA"/>
</dbReference>
<reference evidence="3" key="1">
    <citation type="submission" date="2023-09" db="EMBL/GenBank/DDBJ databases">
        <title>Paucibacter sp. APW11 Genome sequencing and assembly.</title>
        <authorList>
            <person name="Kim I."/>
        </authorList>
    </citation>
    <scope>NUCLEOTIDE SEQUENCE</scope>
    <source>
        <strain evidence="3">APW11</strain>
    </source>
</reference>
<protein>
    <submittedName>
        <fullName evidence="3">Glycosyltransferase family 4 protein</fullName>
        <ecNumber evidence="3">2.4.-.-</ecNumber>
    </submittedName>
</protein>
<evidence type="ECO:0000313" key="4">
    <source>
        <dbReference type="Proteomes" id="UP001246372"/>
    </source>
</evidence>
<dbReference type="PANTHER" id="PTHR12526">
    <property type="entry name" value="GLYCOSYLTRANSFERASE"/>
    <property type="match status" value="1"/>
</dbReference>
<name>A0ABU3P5T6_9BURK</name>
<dbReference type="Pfam" id="PF13579">
    <property type="entry name" value="Glyco_trans_4_4"/>
    <property type="match status" value="1"/>
</dbReference>
<dbReference type="GO" id="GO:0016757">
    <property type="term" value="F:glycosyltransferase activity"/>
    <property type="evidence" value="ECO:0007669"/>
    <property type="project" value="UniProtKB-KW"/>
</dbReference>
<dbReference type="SUPFAM" id="SSF53756">
    <property type="entry name" value="UDP-Glycosyltransferase/glycogen phosphorylase"/>
    <property type="match status" value="1"/>
</dbReference>
<dbReference type="Pfam" id="PF00534">
    <property type="entry name" value="Glycos_transf_1"/>
    <property type="match status" value="1"/>
</dbReference>
<evidence type="ECO:0000259" key="2">
    <source>
        <dbReference type="Pfam" id="PF13579"/>
    </source>
</evidence>
<dbReference type="Gene3D" id="3.40.50.2000">
    <property type="entry name" value="Glycogen Phosphorylase B"/>
    <property type="match status" value="2"/>
</dbReference>
<feature type="domain" description="Glycosyl transferase family 1" evidence="1">
    <location>
        <begin position="176"/>
        <end position="334"/>
    </location>
</feature>
<organism evidence="3 4">
    <name type="scientific">Roseateles aquae</name>
    <dbReference type="NCBI Taxonomy" id="3077235"/>
    <lineage>
        <taxon>Bacteria</taxon>
        <taxon>Pseudomonadati</taxon>
        <taxon>Pseudomonadota</taxon>
        <taxon>Betaproteobacteria</taxon>
        <taxon>Burkholderiales</taxon>
        <taxon>Sphaerotilaceae</taxon>
        <taxon>Roseateles</taxon>
    </lineage>
</organism>
<keyword evidence="4" id="KW-1185">Reference proteome</keyword>
<comment type="caution">
    <text evidence="3">The sequence shown here is derived from an EMBL/GenBank/DDBJ whole genome shotgun (WGS) entry which is preliminary data.</text>
</comment>
<sequence length="370" mass="39844">MSFAGMRIGLVGPLAPPAGGMALQTAQLADLLRGEGAEVEIVQTNRPYQPAWAGRLPVIRAWFRLLPYLWQLWTVAGRSTVMHMMANSGWSWHLFAAPAIWMARVRGTPLVVNYRGGGAASFLQQSAPSVRATMRRSAGLIVPSGFLKQVFAEHAISASVVPNIINLSRYKPAQQAVPASEPHLIVTRNLEDLYDNASAIRALAIVRERHPQARLTLAGTGPELARLQALAGELGLADVVRFAGRLEREAMAGLYQSASVMLNPSLTDNMPNSVLEALASGVPVVSTDVGGVPYLLEHERTGLLVKPAQPAELAAAVLRVLDDAALRQRLVEQGLAEVERYTWARVAPLLLQSYQQACNGSSTRSGLKSA</sequence>
<dbReference type="EC" id="2.4.-.-" evidence="3"/>
<evidence type="ECO:0000259" key="1">
    <source>
        <dbReference type="Pfam" id="PF00534"/>
    </source>
</evidence>
<dbReference type="PANTHER" id="PTHR12526:SF635">
    <property type="entry name" value="GLYCOSYL TRANSFERASE GROUP 1"/>
    <property type="match status" value="1"/>
</dbReference>